<reference evidence="4" key="1">
    <citation type="submission" date="2022-10" db="EMBL/GenBank/DDBJ databases">
        <title>The complete genomes of actinobacterial strains from the NBC collection.</title>
        <authorList>
            <person name="Joergensen T.S."/>
            <person name="Alvarez Arevalo M."/>
            <person name="Sterndorff E.B."/>
            <person name="Faurdal D."/>
            <person name="Vuksanovic O."/>
            <person name="Mourched A.-S."/>
            <person name="Charusanti P."/>
            <person name="Shaw S."/>
            <person name="Blin K."/>
            <person name="Weber T."/>
        </authorList>
    </citation>
    <scope>NUCLEOTIDE SEQUENCE</scope>
    <source>
        <strain evidence="4">NBC_00060</strain>
    </source>
</reference>
<feature type="domain" description="DUF4190" evidence="3">
    <location>
        <begin position="122"/>
        <end position="186"/>
    </location>
</feature>
<gene>
    <name evidence="4" type="ORF">OHV25_10805</name>
</gene>
<evidence type="ECO:0000256" key="2">
    <source>
        <dbReference type="SAM" id="Phobius"/>
    </source>
</evidence>
<feature type="region of interest" description="Disordered" evidence="1">
    <location>
        <begin position="1"/>
        <end position="83"/>
    </location>
</feature>
<feature type="compositionally biased region" description="Basic and acidic residues" evidence="1">
    <location>
        <begin position="21"/>
        <end position="31"/>
    </location>
</feature>
<protein>
    <submittedName>
        <fullName evidence="4">DUF4190 domain-containing protein</fullName>
    </submittedName>
</protein>
<sequence length="227" mass="22908">MSDNRDQPSGGAEPVDPWAPPERKVPLEKPVRPAQPVHDQPTVTSLPAAGAEPGPGAGPGPVGGPGWGGPVPPPPTAPGGPGQAVPGSYGYPAYPGYPDYPGYGYGHPGWTGMAAPLNGFGTTALVLGIVSVVLFCMWGLGIILGILALIFGFLGRGRAKRGQATNGGQALAGIILGAVGIVVSGVFLGLMIWAVTNDEDSDDSSTYDDPFATSLVVRDVGPTPPLP</sequence>
<feature type="transmembrane region" description="Helical" evidence="2">
    <location>
        <begin position="171"/>
        <end position="195"/>
    </location>
</feature>
<name>A0AAU2GXF3_9ACTN</name>
<proteinExistence type="predicted"/>
<feature type="compositionally biased region" description="Gly residues" evidence="1">
    <location>
        <begin position="53"/>
        <end position="69"/>
    </location>
</feature>
<evidence type="ECO:0000256" key="1">
    <source>
        <dbReference type="SAM" id="MobiDB-lite"/>
    </source>
</evidence>
<dbReference type="InterPro" id="IPR025241">
    <property type="entry name" value="DUF4190"/>
</dbReference>
<keyword evidence="2" id="KW-0812">Transmembrane</keyword>
<feature type="transmembrane region" description="Helical" evidence="2">
    <location>
        <begin position="125"/>
        <end position="151"/>
    </location>
</feature>
<dbReference type="EMBL" id="CP108253">
    <property type="protein sequence ID" value="WTU40035.1"/>
    <property type="molecule type" value="Genomic_DNA"/>
</dbReference>
<dbReference type="Pfam" id="PF13828">
    <property type="entry name" value="DUF4190"/>
    <property type="match status" value="1"/>
</dbReference>
<keyword evidence="2" id="KW-1133">Transmembrane helix</keyword>
<accession>A0AAU2GXF3</accession>
<evidence type="ECO:0000259" key="3">
    <source>
        <dbReference type="Pfam" id="PF13828"/>
    </source>
</evidence>
<dbReference type="AlphaFoldDB" id="A0AAU2GXF3"/>
<keyword evidence="2" id="KW-0472">Membrane</keyword>
<evidence type="ECO:0000313" key="4">
    <source>
        <dbReference type="EMBL" id="WTU40035.1"/>
    </source>
</evidence>
<organism evidence="4">
    <name type="scientific">Streptomyces sp. NBC_00060</name>
    <dbReference type="NCBI Taxonomy" id="2975636"/>
    <lineage>
        <taxon>Bacteria</taxon>
        <taxon>Bacillati</taxon>
        <taxon>Actinomycetota</taxon>
        <taxon>Actinomycetes</taxon>
        <taxon>Kitasatosporales</taxon>
        <taxon>Streptomycetaceae</taxon>
        <taxon>Streptomyces</taxon>
    </lineage>
</organism>